<protein>
    <submittedName>
        <fullName evidence="7">Cytochrome C oxidase subunit IV family protein</fullName>
    </submittedName>
</protein>
<accession>A0A8J7RH29</accession>
<evidence type="ECO:0000256" key="1">
    <source>
        <dbReference type="ARBA" id="ARBA00004651"/>
    </source>
</evidence>
<feature type="transmembrane region" description="Helical" evidence="6">
    <location>
        <begin position="70"/>
        <end position="88"/>
    </location>
</feature>
<dbReference type="Proteomes" id="UP000673975">
    <property type="component" value="Unassembled WGS sequence"/>
</dbReference>
<evidence type="ECO:0000256" key="3">
    <source>
        <dbReference type="ARBA" id="ARBA00022692"/>
    </source>
</evidence>
<keyword evidence="5 6" id="KW-0472">Membrane</keyword>
<dbReference type="EMBL" id="JAFIDN010000001">
    <property type="protein sequence ID" value="MBP3191077.1"/>
    <property type="molecule type" value="Genomic_DNA"/>
</dbReference>
<feature type="transmembrane region" description="Helical" evidence="6">
    <location>
        <begin position="40"/>
        <end position="63"/>
    </location>
</feature>
<evidence type="ECO:0000313" key="8">
    <source>
        <dbReference type="Proteomes" id="UP000673975"/>
    </source>
</evidence>
<evidence type="ECO:0000313" key="7">
    <source>
        <dbReference type="EMBL" id="MBP3191077.1"/>
    </source>
</evidence>
<dbReference type="GO" id="GO:0005886">
    <property type="term" value="C:plasma membrane"/>
    <property type="evidence" value="ECO:0007669"/>
    <property type="project" value="UniProtKB-SubCell"/>
</dbReference>
<keyword evidence="4 6" id="KW-1133">Transmembrane helix</keyword>
<dbReference type="InterPro" id="IPR005171">
    <property type="entry name" value="Cyt_c_oxidase_su4_prok"/>
</dbReference>
<dbReference type="InterPro" id="IPR011743">
    <property type="entry name" value="Caa3_sub_IV"/>
</dbReference>
<evidence type="ECO:0000256" key="5">
    <source>
        <dbReference type="ARBA" id="ARBA00023136"/>
    </source>
</evidence>
<dbReference type="Pfam" id="PF03626">
    <property type="entry name" value="COX4_pro"/>
    <property type="match status" value="1"/>
</dbReference>
<evidence type="ECO:0000256" key="6">
    <source>
        <dbReference type="SAM" id="Phobius"/>
    </source>
</evidence>
<evidence type="ECO:0000256" key="2">
    <source>
        <dbReference type="ARBA" id="ARBA00022475"/>
    </source>
</evidence>
<organism evidence="7 8">
    <name type="scientific">Natronogracilivirga saccharolytica</name>
    <dbReference type="NCBI Taxonomy" id="2812953"/>
    <lineage>
        <taxon>Bacteria</taxon>
        <taxon>Pseudomonadati</taxon>
        <taxon>Balneolota</taxon>
        <taxon>Balneolia</taxon>
        <taxon>Balneolales</taxon>
        <taxon>Cyclonatronaceae</taxon>
        <taxon>Natronogracilivirga</taxon>
    </lineage>
</organism>
<comment type="subcellular location">
    <subcellularLocation>
        <location evidence="1">Cell membrane</location>
        <topology evidence="1">Multi-pass membrane protein</topology>
    </subcellularLocation>
</comment>
<dbReference type="RefSeq" id="WP_210509316.1">
    <property type="nucleotide sequence ID" value="NZ_JAFIDN010000001.1"/>
</dbReference>
<feature type="transmembrane region" description="Helical" evidence="6">
    <location>
        <begin position="12"/>
        <end position="34"/>
    </location>
</feature>
<keyword evidence="3 6" id="KW-0812">Transmembrane</keyword>
<name>A0A8J7RH29_9BACT</name>
<keyword evidence="2" id="KW-1003">Cell membrane</keyword>
<evidence type="ECO:0000256" key="4">
    <source>
        <dbReference type="ARBA" id="ARBA00022989"/>
    </source>
</evidence>
<dbReference type="NCBIfam" id="TIGR02229">
    <property type="entry name" value="caa3_sub_IV"/>
    <property type="match status" value="1"/>
</dbReference>
<comment type="caution">
    <text evidence="7">The sequence shown here is derived from an EMBL/GenBank/DDBJ whole genome shotgun (WGS) entry which is preliminary data.</text>
</comment>
<keyword evidence="8" id="KW-1185">Reference proteome</keyword>
<proteinExistence type="predicted"/>
<reference evidence="7" key="1">
    <citation type="submission" date="2021-02" db="EMBL/GenBank/DDBJ databases">
        <title>Natronogracilivirga saccharolytica gen. nov. sp. nov. a new anaerobic, haloalkiliphilic carbohydrate-fermenting bacterium from soda lake and proposing of Cyclonatronumiaceae fam. nov. in the phylum Balneolaeota.</title>
        <authorList>
            <person name="Zhilina T.N."/>
            <person name="Sorokin D.Y."/>
            <person name="Zavarzina D.G."/>
            <person name="Toshchakov S.V."/>
            <person name="Kublanov I.V."/>
        </authorList>
    </citation>
    <scope>NUCLEOTIDE SEQUENCE</scope>
    <source>
        <strain evidence="7">Z-1702</strain>
    </source>
</reference>
<sequence length="100" mass="11072">MSTHHISTLATLMSVAAALLVLTFFTVAVTWFDIPAPFDVIAAMAIAIVKAALVAMFFMNLYWDTRFNSIVLLLSVLFLVIFISITLLDTLFRDAGLPIY</sequence>
<gene>
    <name evidence="7" type="ORF">NATSA_00225</name>
</gene>
<dbReference type="AlphaFoldDB" id="A0A8J7RH29"/>